<dbReference type="GeneID" id="106467267"/>
<dbReference type="InterPro" id="IPR036423">
    <property type="entry name" value="SOD-like_Cu/Zn_dom_sf"/>
</dbReference>
<dbReference type="PROSITE" id="PS00087">
    <property type="entry name" value="SOD_CU_ZN_1"/>
    <property type="match status" value="1"/>
</dbReference>
<keyword evidence="1" id="KW-0479">Metal-binding</keyword>
<dbReference type="SUPFAM" id="SSF49329">
    <property type="entry name" value="Cu,Zn superoxide dismutase-like"/>
    <property type="match status" value="1"/>
</dbReference>
<dbReference type="PROSITE" id="PS00332">
    <property type="entry name" value="SOD_CU_ZN_2"/>
    <property type="match status" value="1"/>
</dbReference>
<sequence length="189" mass="19895">MSLICFLISCIFLSVESCHPTLYGYPGNSVKAVAILTGETARGTITFTQEIRIMAVFLFNVGCPVLVTGEIIGLSKGLHGFHVHELGDLSNGCTSAGGHFNPFEQDHGAPGDRFRHVGDLGNVVADYDGVTKVHLIDHFLSLTGPLSILGRAIVVHAGEDDLGRGRHPMSKTSGNSGARVACGVIGLAK</sequence>
<feature type="chain" id="PRO_5047197205" description="Superoxide dismutase [Cu-Zn]" evidence="2">
    <location>
        <begin position="18"/>
        <end position="189"/>
    </location>
</feature>
<comment type="catalytic activity">
    <reaction evidence="1">
        <text>2 superoxide + 2 H(+) = H2O2 + O2</text>
        <dbReference type="Rhea" id="RHEA:20696"/>
        <dbReference type="ChEBI" id="CHEBI:15378"/>
        <dbReference type="ChEBI" id="CHEBI:15379"/>
        <dbReference type="ChEBI" id="CHEBI:16240"/>
        <dbReference type="ChEBI" id="CHEBI:18421"/>
        <dbReference type="EC" id="1.15.1.1"/>
    </reaction>
</comment>
<dbReference type="Gene3D" id="2.60.40.200">
    <property type="entry name" value="Superoxide dismutase, copper/zinc binding domain"/>
    <property type="match status" value="1"/>
</dbReference>
<dbReference type="RefSeq" id="XP_022251110.1">
    <property type="nucleotide sequence ID" value="XM_022395402.1"/>
</dbReference>
<comment type="cofactor">
    <cofactor evidence="1">
        <name>Cu cation</name>
        <dbReference type="ChEBI" id="CHEBI:23378"/>
    </cofactor>
    <text evidence="1">Binds 1 copper ion per subunit.</text>
</comment>
<comment type="cofactor">
    <cofactor evidence="1">
        <name>Zn(2+)</name>
        <dbReference type="ChEBI" id="CHEBI:29105"/>
    </cofactor>
    <text evidence="1">Binds 1 zinc ion per subunit.</text>
</comment>
<dbReference type="Pfam" id="PF00080">
    <property type="entry name" value="Sod_Cu"/>
    <property type="match status" value="1"/>
</dbReference>
<organism evidence="4 5">
    <name type="scientific">Limulus polyphemus</name>
    <name type="common">Atlantic horseshoe crab</name>
    <dbReference type="NCBI Taxonomy" id="6850"/>
    <lineage>
        <taxon>Eukaryota</taxon>
        <taxon>Metazoa</taxon>
        <taxon>Ecdysozoa</taxon>
        <taxon>Arthropoda</taxon>
        <taxon>Chelicerata</taxon>
        <taxon>Merostomata</taxon>
        <taxon>Xiphosura</taxon>
        <taxon>Limulidae</taxon>
        <taxon>Limulus</taxon>
    </lineage>
</organism>
<comment type="similarity">
    <text evidence="1">Belongs to the Cu-Zn superoxide dismutase family.</text>
</comment>
<proteinExistence type="inferred from homology"/>
<gene>
    <name evidence="5" type="primary">LOC106467267</name>
</gene>
<accession>A0ABM1T5F4</accession>
<protein>
    <recommendedName>
        <fullName evidence="1">Superoxide dismutase [Cu-Zn]</fullName>
        <ecNumber evidence="1">1.15.1.1</ecNumber>
    </recommendedName>
</protein>
<evidence type="ECO:0000259" key="3">
    <source>
        <dbReference type="Pfam" id="PF00080"/>
    </source>
</evidence>
<reference evidence="5" key="1">
    <citation type="submission" date="2025-08" db="UniProtKB">
        <authorList>
            <consortium name="RefSeq"/>
        </authorList>
    </citation>
    <scope>IDENTIFICATION</scope>
    <source>
        <tissue evidence="5">Muscle</tissue>
    </source>
</reference>
<feature type="domain" description="Superoxide dismutase copper/zinc binding" evidence="3">
    <location>
        <begin position="42"/>
        <end position="185"/>
    </location>
</feature>
<dbReference type="InterPro" id="IPR024134">
    <property type="entry name" value="SOD_Cu/Zn_/chaperone"/>
</dbReference>
<dbReference type="PANTHER" id="PTHR10003">
    <property type="entry name" value="SUPEROXIDE DISMUTASE CU-ZN -RELATED"/>
    <property type="match status" value="1"/>
</dbReference>
<keyword evidence="4" id="KW-1185">Reference proteome</keyword>
<evidence type="ECO:0000256" key="2">
    <source>
        <dbReference type="SAM" id="SignalP"/>
    </source>
</evidence>
<keyword evidence="2" id="KW-0732">Signal</keyword>
<comment type="function">
    <text evidence="1">Destroys radicals which are normally produced within the cells and which are toxic to biological systems.</text>
</comment>
<keyword evidence="1" id="KW-0186">Copper</keyword>
<evidence type="ECO:0000313" key="4">
    <source>
        <dbReference type="Proteomes" id="UP000694941"/>
    </source>
</evidence>
<name>A0ABM1T5F4_LIMPO</name>
<evidence type="ECO:0000256" key="1">
    <source>
        <dbReference type="RuleBase" id="RU000393"/>
    </source>
</evidence>
<dbReference type="CDD" id="cd00305">
    <property type="entry name" value="Cu-Zn_Superoxide_Dismutase"/>
    <property type="match status" value="1"/>
</dbReference>
<dbReference type="EC" id="1.15.1.1" evidence="1"/>
<keyword evidence="1" id="KW-0862">Zinc</keyword>
<dbReference type="PRINTS" id="PR00068">
    <property type="entry name" value="CUZNDISMTASE"/>
</dbReference>
<evidence type="ECO:0000313" key="5">
    <source>
        <dbReference type="RefSeq" id="XP_022251110.1"/>
    </source>
</evidence>
<dbReference type="Proteomes" id="UP000694941">
    <property type="component" value="Unplaced"/>
</dbReference>
<keyword evidence="1" id="KW-0560">Oxidoreductase</keyword>
<dbReference type="InterPro" id="IPR001424">
    <property type="entry name" value="SOD_Cu_Zn_dom"/>
</dbReference>
<feature type="signal peptide" evidence="2">
    <location>
        <begin position="1"/>
        <end position="17"/>
    </location>
</feature>
<dbReference type="InterPro" id="IPR018152">
    <property type="entry name" value="SOD_Cu/Zn_BS"/>
</dbReference>